<evidence type="ECO:0000259" key="18">
    <source>
        <dbReference type="Pfam" id="PF22700"/>
    </source>
</evidence>
<keyword evidence="16" id="KW-0152">Cholesterol biosynthesis</keyword>
<dbReference type="Proteomes" id="UP000278807">
    <property type="component" value="Unassembled WGS sequence"/>
</dbReference>
<dbReference type="GO" id="GO:0005524">
    <property type="term" value="F:ATP binding"/>
    <property type="evidence" value="ECO:0007669"/>
    <property type="project" value="UniProtKB-UniRule"/>
</dbReference>
<dbReference type="GO" id="GO:0006695">
    <property type="term" value="P:cholesterol biosynthetic process"/>
    <property type="evidence" value="ECO:0007669"/>
    <property type="project" value="UniProtKB-UniPathway"/>
</dbReference>
<evidence type="ECO:0000313" key="19">
    <source>
        <dbReference type="EMBL" id="VDO14463.1"/>
    </source>
</evidence>
<evidence type="ECO:0000256" key="1">
    <source>
        <dbReference type="ARBA" id="ARBA00003812"/>
    </source>
</evidence>
<evidence type="ECO:0000313" key="21">
    <source>
        <dbReference type="WBParaSite" id="HNAJ_0001294801-mRNA-1"/>
    </source>
</evidence>
<dbReference type="InterPro" id="IPR041431">
    <property type="entry name" value="Mvd1_C"/>
</dbReference>
<keyword evidence="6 15" id="KW-0547">Nucleotide-binding</keyword>
<evidence type="ECO:0000256" key="14">
    <source>
        <dbReference type="ARBA" id="ARBA00048154"/>
    </source>
</evidence>
<dbReference type="GO" id="GO:0019287">
    <property type="term" value="P:isopentenyl diphosphate biosynthetic process, mevalonate pathway"/>
    <property type="evidence" value="ECO:0007669"/>
    <property type="project" value="UniProtKB-UniRule"/>
</dbReference>
<keyword evidence="13 15" id="KW-0456">Lyase</keyword>
<reference evidence="21" key="1">
    <citation type="submission" date="2017-02" db="UniProtKB">
        <authorList>
            <consortium name="WormBaseParasite"/>
        </authorList>
    </citation>
    <scope>IDENTIFICATION</scope>
</reference>
<dbReference type="NCBIfam" id="TIGR01240">
    <property type="entry name" value="mevDPdecarb"/>
    <property type="match status" value="1"/>
</dbReference>
<dbReference type="Gene3D" id="3.30.230.10">
    <property type="match status" value="1"/>
</dbReference>
<evidence type="ECO:0000313" key="20">
    <source>
        <dbReference type="Proteomes" id="UP000278807"/>
    </source>
</evidence>
<gene>
    <name evidence="19" type="ORF">HNAJ_LOCUS12922</name>
</gene>
<evidence type="ECO:0000256" key="16">
    <source>
        <dbReference type="RuleBase" id="RU363086"/>
    </source>
</evidence>
<evidence type="ECO:0000256" key="5">
    <source>
        <dbReference type="ARBA" id="ARBA00022516"/>
    </source>
</evidence>
<keyword evidence="5 16" id="KW-0444">Lipid biosynthesis</keyword>
<dbReference type="InterPro" id="IPR029765">
    <property type="entry name" value="Mev_diP_decarb"/>
</dbReference>
<dbReference type="AlphaFoldDB" id="A0A0R3TYJ9"/>
<dbReference type="InterPro" id="IPR005935">
    <property type="entry name" value="Mev_decarb"/>
</dbReference>
<dbReference type="GO" id="GO:0005829">
    <property type="term" value="C:cytosol"/>
    <property type="evidence" value="ECO:0007669"/>
    <property type="project" value="InterPro"/>
</dbReference>
<evidence type="ECO:0000256" key="10">
    <source>
        <dbReference type="ARBA" id="ARBA00023098"/>
    </source>
</evidence>
<protein>
    <recommendedName>
        <fullName evidence="4 15">Diphosphomevalonate decarboxylase</fullName>
        <ecNumber evidence="3 15">4.1.1.33</ecNumber>
    </recommendedName>
</protein>
<evidence type="ECO:0000256" key="13">
    <source>
        <dbReference type="ARBA" id="ARBA00023239"/>
    </source>
</evidence>
<evidence type="ECO:0000256" key="6">
    <source>
        <dbReference type="ARBA" id="ARBA00022741"/>
    </source>
</evidence>
<dbReference type="GO" id="GO:0004163">
    <property type="term" value="F:diphosphomevalonate decarboxylase activity"/>
    <property type="evidence" value="ECO:0007669"/>
    <property type="project" value="UniProtKB-UniRule"/>
</dbReference>
<dbReference type="Pfam" id="PF22700">
    <property type="entry name" value="MVD-like_N"/>
    <property type="match status" value="1"/>
</dbReference>
<accession>A0A0R3TYJ9</accession>
<keyword evidence="8 16" id="KW-0752">Steroid biosynthesis</keyword>
<name>A0A0R3TYJ9_RODNA</name>
<evidence type="ECO:0000256" key="7">
    <source>
        <dbReference type="ARBA" id="ARBA00022840"/>
    </source>
</evidence>
<comment type="similarity">
    <text evidence="2 15 16">Belongs to the diphosphomevalonate decarboxylase family.</text>
</comment>
<dbReference type="SUPFAM" id="SSF54211">
    <property type="entry name" value="Ribosomal protein S5 domain 2-like"/>
    <property type="match status" value="1"/>
</dbReference>
<evidence type="ECO:0000256" key="11">
    <source>
        <dbReference type="ARBA" id="ARBA00023166"/>
    </source>
</evidence>
<dbReference type="OrthoDB" id="10253702at2759"/>
<comment type="catalytic activity">
    <reaction evidence="14 15 16">
        <text>(R)-5-diphosphomevalonate + ATP = isopentenyl diphosphate + ADP + phosphate + CO2</text>
        <dbReference type="Rhea" id="RHEA:23732"/>
        <dbReference type="ChEBI" id="CHEBI:16526"/>
        <dbReference type="ChEBI" id="CHEBI:30616"/>
        <dbReference type="ChEBI" id="CHEBI:43474"/>
        <dbReference type="ChEBI" id="CHEBI:57557"/>
        <dbReference type="ChEBI" id="CHEBI:128769"/>
        <dbReference type="ChEBI" id="CHEBI:456216"/>
        <dbReference type="EC" id="4.1.1.33"/>
    </reaction>
</comment>
<keyword evidence="12 16" id="KW-0753">Steroid metabolism</keyword>
<keyword evidence="11 16" id="KW-1207">Sterol metabolism</keyword>
<dbReference type="PIRSF" id="PIRSF015950">
    <property type="entry name" value="Mev_P_decrbx"/>
    <property type="match status" value="1"/>
</dbReference>
<dbReference type="InterPro" id="IPR053859">
    <property type="entry name" value="MVD-like_N"/>
</dbReference>
<dbReference type="STRING" id="102285.A0A0R3TYJ9"/>
<evidence type="ECO:0000256" key="2">
    <source>
        <dbReference type="ARBA" id="ARBA00008831"/>
    </source>
</evidence>
<dbReference type="EC" id="4.1.1.33" evidence="3 15"/>
<proteinExistence type="inferred from homology"/>
<dbReference type="InterPro" id="IPR014721">
    <property type="entry name" value="Ribsml_uS5_D2-typ_fold_subgr"/>
</dbReference>
<evidence type="ECO:0000256" key="8">
    <source>
        <dbReference type="ARBA" id="ARBA00022955"/>
    </source>
</evidence>
<keyword evidence="16" id="KW-0153">Cholesterol metabolism</keyword>
<comment type="pathway">
    <text evidence="16">Steroid biosynthesis; cholesterol biosynthesis.</text>
</comment>
<sequence>MIELHSCTAVSLVDDNSHTFRLNGRPHPLTNRMKDVIIISQLRAAQRGTFNSFKHLCIESTNNFPTAAGLASSASGFASMAFALSNLYQLDVDAASLARRGSGSACRSMLGGIVHWKAPTSESKLNSPCVEQLFQHDHWSDLRILICVTSSQQKPVSSSIAMRRTTVTSSLFQEARGKVVKERVPQFIRAFQCRDFELLAELTMRESNELHAVCLDSYPPVVYLNATSFAIMEFVHTLNSNAGRNMAAYTFDAGPNAFILTTANDASVVLALLSKCFGNSSYSPEGDNELEVKKQRMEVPENGHIEVRGISYSEKIDLMNYKELLEKLPKQPGAIKYVISTEVRHKIIAM</sequence>
<dbReference type="WBParaSite" id="HNAJ_0001294801-mRNA-1">
    <property type="protein sequence ID" value="HNAJ_0001294801-mRNA-1"/>
    <property type="gene ID" value="HNAJ_0001294801"/>
</dbReference>
<dbReference type="InterPro" id="IPR036554">
    <property type="entry name" value="GHMP_kinase_C_sf"/>
</dbReference>
<evidence type="ECO:0000256" key="15">
    <source>
        <dbReference type="PIRNR" id="PIRNR015950"/>
    </source>
</evidence>
<dbReference type="InterPro" id="IPR020568">
    <property type="entry name" value="Ribosomal_Su5_D2-typ_SF"/>
</dbReference>
<keyword evidence="20" id="KW-1185">Reference proteome</keyword>
<comment type="function">
    <text evidence="1 16">Catalyzes the ATP dependent decarboxylation of (R)-5-diphosphomevalonate to form isopentenyl diphosphate (IPP). Functions in the mevalonate (MVA) pathway leading to isopentenyl diphosphate (IPP), a key precursor for the biosynthesis of isoprenoids and sterol synthesis.</text>
</comment>
<organism evidence="21">
    <name type="scientific">Rodentolepis nana</name>
    <name type="common">Dwarf tapeworm</name>
    <name type="synonym">Hymenolepis nana</name>
    <dbReference type="NCBI Taxonomy" id="102285"/>
    <lineage>
        <taxon>Eukaryota</taxon>
        <taxon>Metazoa</taxon>
        <taxon>Spiralia</taxon>
        <taxon>Lophotrochozoa</taxon>
        <taxon>Platyhelminthes</taxon>
        <taxon>Cestoda</taxon>
        <taxon>Eucestoda</taxon>
        <taxon>Cyclophyllidea</taxon>
        <taxon>Hymenolepididae</taxon>
        <taxon>Rodentolepis</taxon>
    </lineage>
</organism>
<dbReference type="UniPathway" id="UPA00063"/>
<feature type="domain" description="Mvd1 C-terminal" evidence="17">
    <location>
        <begin position="144"/>
        <end position="343"/>
    </location>
</feature>
<dbReference type="Gene3D" id="3.30.70.890">
    <property type="entry name" value="GHMP kinase, C-terminal domain"/>
    <property type="match status" value="1"/>
</dbReference>
<evidence type="ECO:0000256" key="3">
    <source>
        <dbReference type="ARBA" id="ARBA00012296"/>
    </source>
</evidence>
<dbReference type="Pfam" id="PF18376">
    <property type="entry name" value="MDD_C"/>
    <property type="match status" value="1"/>
</dbReference>
<feature type="domain" description="Diphosphomevalonate decarboxylase-like N-terminal" evidence="18">
    <location>
        <begin position="4"/>
        <end position="121"/>
    </location>
</feature>
<keyword evidence="9 16" id="KW-0756">Sterol biosynthesis</keyword>
<keyword evidence="7 15" id="KW-0067">ATP-binding</keyword>
<reference evidence="19 20" key="2">
    <citation type="submission" date="2018-11" db="EMBL/GenBank/DDBJ databases">
        <authorList>
            <consortium name="Pathogen Informatics"/>
        </authorList>
    </citation>
    <scope>NUCLEOTIDE SEQUENCE [LARGE SCALE GENOMIC DNA]</scope>
</reference>
<dbReference type="PANTHER" id="PTHR10977">
    <property type="entry name" value="DIPHOSPHOMEVALONATE DECARBOXYLASE"/>
    <property type="match status" value="1"/>
</dbReference>
<evidence type="ECO:0000256" key="4">
    <source>
        <dbReference type="ARBA" id="ARBA00019335"/>
    </source>
</evidence>
<dbReference type="SUPFAM" id="SSF55060">
    <property type="entry name" value="GHMP Kinase, C-terminal domain"/>
    <property type="match status" value="1"/>
</dbReference>
<evidence type="ECO:0000256" key="12">
    <source>
        <dbReference type="ARBA" id="ARBA00023221"/>
    </source>
</evidence>
<keyword evidence="10 15" id="KW-0443">Lipid metabolism</keyword>
<evidence type="ECO:0000259" key="17">
    <source>
        <dbReference type="Pfam" id="PF18376"/>
    </source>
</evidence>
<dbReference type="EMBL" id="UZAE01014793">
    <property type="protein sequence ID" value="VDO14463.1"/>
    <property type="molecule type" value="Genomic_DNA"/>
</dbReference>
<evidence type="ECO:0000256" key="9">
    <source>
        <dbReference type="ARBA" id="ARBA00023011"/>
    </source>
</evidence>
<dbReference type="PANTHER" id="PTHR10977:SF3">
    <property type="entry name" value="DIPHOSPHOMEVALONATE DECARBOXYLASE"/>
    <property type="match status" value="1"/>
</dbReference>